<evidence type="ECO:0000256" key="1">
    <source>
        <dbReference type="SAM" id="SignalP"/>
    </source>
</evidence>
<dbReference type="EMBL" id="GU567984">
    <property type="protein sequence ID" value="ADI22400.1"/>
    <property type="molecule type" value="Genomic_DNA"/>
</dbReference>
<dbReference type="AlphaFoldDB" id="E7C4M6"/>
<name>E7C4M6_9BACT</name>
<reference evidence="2" key="1">
    <citation type="submission" date="2010-01" db="EMBL/GenBank/DDBJ databases">
        <title>Genome fragments of uncultured bacteria from the North Pacific subtropical Gyre.</title>
        <authorList>
            <person name="Pham V.D."/>
            <person name="Delong E.F."/>
        </authorList>
    </citation>
    <scope>NUCLEOTIDE SEQUENCE</scope>
</reference>
<sequence length="203" mass="20950">MKAMTLAAAIAATAGLASAQTIFDNGQFGANISSVGGAGGSDIYAQSFVAPADNRIVQFGMWLQGGGSGAPAVRIDLWGNDANGQADENNVLVAGTTHQGDLADLTRIDTFTSYDLVPGDTYWIVINGLIDQQSSGAYASTWDGGTNTIPSGHMDWSNDLGNSWSGGIANGDWGVYASFIPVPAPASAALLTFGGLTAMRRRR</sequence>
<keyword evidence="1" id="KW-0732">Signal</keyword>
<feature type="signal peptide" evidence="1">
    <location>
        <begin position="1"/>
        <end position="19"/>
    </location>
</feature>
<organism evidence="2">
    <name type="scientific">uncultured Planctomycetales bacterium HF0500_02G17</name>
    <dbReference type="NCBI Taxonomy" id="723608"/>
    <lineage>
        <taxon>Bacteria</taxon>
        <taxon>Pseudomonadati</taxon>
        <taxon>Planctomycetota</taxon>
        <taxon>Planctomycetia</taxon>
        <taxon>Planctomycetales</taxon>
        <taxon>environmental samples</taxon>
    </lineage>
</organism>
<evidence type="ECO:0008006" key="3">
    <source>
        <dbReference type="Google" id="ProtNLM"/>
    </source>
</evidence>
<feature type="chain" id="PRO_5003217753" description="PEP-CTERM protein-sorting domain-containing protein" evidence="1">
    <location>
        <begin position="20"/>
        <end position="203"/>
    </location>
</feature>
<proteinExistence type="predicted"/>
<protein>
    <recommendedName>
        <fullName evidence="3">PEP-CTERM protein-sorting domain-containing protein</fullName>
    </recommendedName>
</protein>
<evidence type="ECO:0000313" key="2">
    <source>
        <dbReference type="EMBL" id="ADI22400.1"/>
    </source>
</evidence>
<accession>E7C4M6</accession>